<sequence length="184" mass="18492">MKKRNVCLVGLAAGATLLAGCVAQYQNPSACEQEMRARLAHASLGDLSVTHRAVAYRGQRVVIEGQLERGMLPLESAPASGAVGASSASAATAASGAVAKQHATFAAGASAASVPATASAPQAKEPEPTTPIAIIAARLGLHKAPPPQTAAECTYDRTGALTSFHWLAPAALAKTTPASDAQAE</sequence>
<dbReference type="PROSITE" id="PS51257">
    <property type="entry name" value="PROKAR_LIPOPROTEIN"/>
    <property type="match status" value="1"/>
</dbReference>
<accession>A0A7W9TTT7</accession>
<feature type="chain" id="PRO_5031374487" description="Lipoprotein" evidence="1">
    <location>
        <begin position="26"/>
        <end position="184"/>
    </location>
</feature>
<organism evidence="2 3">
    <name type="scientific">Paraburkholderia bannensis</name>
    <dbReference type="NCBI Taxonomy" id="765414"/>
    <lineage>
        <taxon>Bacteria</taxon>
        <taxon>Pseudomonadati</taxon>
        <taxon>Pseudomonadota</taxon>
        <taxon>Betaproteobacteria</taxon>
        <taxon>Burkholderiales</taxon>
        <taxon>Burkholderiaceae</taxon>
        <taxon>Paraburkholderia</taxon>
    </lineage>
</organism>
<name>A0A7W9TTT7_9BURK</name>
<dbReference type="AlphaFoldDB" id="A0A7W9TTT7"/>
<evidence type="ECO:0000313" key="2">
    <source>
        <dbReference type="EMBL" id="MBB6101371.1"/>
    </source>
</evidence>
<dbReference type="Proteomes" id="UP000571554">
    <property type="component" value="Unassembled WGS sequence"/>
</dbReference>
<dbReference type="EMBL" id="JACHBW010000003">
    <property type="protein sequence ID" value="MBB6101371.1"/>
    <property type="molecule type" value="Genomic_DNA"/>
</dbReference>
<keyword evidence="3" id="KW-1185">Reference proteome</keyword>
<keyword evidence="1" id="KW-0732">Signal</keyword>
<feature type="signal peptide" evidence="1">
    <location>
        <begin position="1"/>
        <end position="25"/>
    </location>
</feature>
<evidence type="ECO:0000256" key="1">
    <source>
        <dbReference type="SAM" id="SignalP"/>
    </source>
</evidence>
<evidence type="ECO:0000313" key="3">
    <source>
        <dbReference type="Proteomes" id="UP000571554"/>
    </source>
</evidence>
<comment type="caution">
    <text evidence="2">The sequence shown here is derived from an EMBL/GenBank/DDBJ whole genome shotgun (WGS) entry which is preliminary data.</text>
</comment>
<proteinExistence type="predicted"/>
<evidence type="ECO:0008006" key="4">
    <source>
        <dbReference type="Google" id="ProtNLM"/>
    </source>
</evidence>
<protein>
    <recommendedName>
        <fullName evidence="4">Lipoprotein</fullName>
    </recommendedName>
</protein>
<reference evidence="2 3" key="1">
    <citation type="submission" date="2020-08" db="EMBL/GenBank/DDBJ databases">
        <title>Above-ground endophytic microbial communities from plants in different locations in the United States.</title>
        <authorList>
            <person name="Frank C."/>
        </authorList>
    </citation>
    <scope>NUCLEOTIDE SEQUENCE [LARGE SCALE GENOMIC DNA]</scope>
    <source>
        <strain evidence="2 3">WP4_2_2</strain>
    </source>
</reference>
<dbReference type="RefSeq" id="WP_183722795.1">
    <property type="nucleotide sequence ID" value="NZ_JACHBW010000003.1"/>
</dbReference>
<gene>
    <name evidence="2" type="ORF">F4827_001205</name>
</gene>